<accession>A0A4V2F0A6</accession>
<keyword evidence="1 3" id="KW-0597">Phosphoprotein</keyword>
<dbReference type="PANTHER" id="PTHR43214">
    <property type="entry name" value="TWO-COMPONENT RESPONSE REGULATOR"/>
    <property type="match status" value="1"/>
</dbReference>
<feature type="domain" description="HTH luxR-type" evidence="4">
    <location>
        <begin position="145"/>
        <end position="210"/>
    </location>
</feature>
<dbReference type="CDD" id="cd06170">
    <property type="entry name" value="LuxR_C_like"/>
    <property type="match status" value="1"/>
</dbReference>
<dbReference type="PANTHER" id="PTHR43214:SF43">
    <property type="entry name" value="TWO-COMPONENT RESPONSE REGULATOR"/>
    <property type="match status" value="1"/>
</dbReference>
<feature type="domain" description="Response regulatory" evidence="5">
    <location>
        <begin position="5"/>
        <end position="121"/>
    </location>
</feature>
<evidence type="ECO:0000313" key="7">
    <source>
        <dbReference type="Proteomes" id="UP000293874"/>
    </source>
</evidence>
<dbReference type="InterPro" id="IPR058245">
    <property type="entry name" value="NreC/VraR/RcsB-like_REC"/>
</dbReference>
<keyword evidence="7" id="KW-1185">Reference proteome</keyword>
<dbReference type="SMART" id="SM00448">
    <property type="entry name" value="REC"/>
    <property type="match status" value="1"/>
</dbReference>
<dbReference type="PRINTS" id="PR00038">
    <property type="entry name" value="HTHLUXR"/>
</dbReference>
<organism evidence="6 7">
    <name type="scientific">Pseudobacter ginsenosidimutans</name>
    <dbReference type="NCBI Taxonomy" id="661488"/>
    <lineage>
        <taxon>Bacteria</taxon>
        <taxon>Pseudomonadati</taxon>
        <taxon>Bacteroidota</taxon>
        <taxon>Chitinophagia</taxon>
        <taxon>Chitinophagales</taxon>
        <taxon>Chitinophagaceae</taxon>
        <taxon>Pseudobacter</taxon>
    </lineage>
</organism>
<protein>
    <submittedName>
        <fullName evidence="6">LuxR family two component transcriptional regulator</fullName>
    </submittedName>
</protein>
<proteinExistence type="predicted"/>
<sequence>MKFITVKALDDHPAILNGLRMILSDFPDIRMQGTYTDGNQLMEALEQEQPDILFLDIQLIGTDGITICKRVQGNWPSIRVIVFTNCEEKHYVRNMLQNGAMGYLLKTADGNTIRTAIDTVMEGEQYIHEELKEQLFQQILTNRKPSRYTPGLTKREKEILQLIAQGLRNQEIADKLSLSVRTIENHRFNLIQKLQVNNAAALIRKAIDMGLA</sequence>
<dbReference type="RefSeq" id="WP_130543664.1">
    <property type="nucleotide sequence ID" value="NZ_CP042431.1"/>
</dbReference>
<dbReference type="SUPFAM" id="SSF52172">
    <property type="entry name" value="CheY-like"/>
    <property type="match status" value="1"/>
</dbReference>
<dbReference type="InterPro" id="IPR039420">
    <property type="entry name" value="WalR-like"/>
</dbReference>
<dbReference type="InterPro" id="IPR001789">
    <property type="entry name" value="Sig_transdc_resp-reg_receiver"/>
</dbReference>
<dbReference type="GO" id="GO:0003677">
    <property type="term" value="F:DNA binding"/>
    <property type="evidence" value="ECO:0007669"/>
    <property type="project" value="UniProtKB-KW"/>
</dbReference>
<dbReference type="OrthoDB" id="9797341at2"/>
<dbReference type="InterPro" id="IPR000792">
    <property type="entry name" value="Tscrpt_reg_LuxR_C"/>
</dbReference>
<dbReference type="PROSITE" id="PS50043">
    <property type="entry name" value="HTH_LUXR_2"/>
    <property type="match status" value="1"/>
</dbReference>
<dbReference type="GO" id="GO:0000160">
    <property type="term" value="P:phosphorelay signal transduction system"/>
    <property type="evidence" value="ECO:0007669"/>
    <property type="project" value="InterPro"/>
</dbReference>
<dbReference type="Gene3D" id="3.40.50.2300">
    <property type="match status" value="1"/>
</dbReference>
<dbReference type="SMART" id="SM00421">
    <property type="entry name" value="HTH_LUXR"/>
    <property type="match status" value="1"/>
</dbReference>
<dbReference type="InterPro" id="IPR011006">
    <property type="entry name" value="CheY-like_superfamily"/>
</dbReference>
<dbReference type="Pfam" id="PF00196">
    <property type="entry name" value="GerE"/>
    <property type="match status" value="1"/>
</dbReference>
<dbReference type="PROSITE" id="PS50110">
    <property type="entry name" value="RESPONSE_REGULATORY"/>
    <property type="match status" value="1"/>
</dbReference>
<evidence type="ECO:0000259" key="5">
    <source>
        <dbReference type="PROSITE" id="PS50110"/>
    </source>
</evidence>
<dbReference type="InterPro" id="IPR016032">
    <property type="entry name" value="Sig_transdc_resp-reg_C-effctor"/>
</dbReference>
<feature type="modified residue" description="4-aspartylphosphate" evidence="3">
    <location>
        <position position="56"/>
    </location>
</feature>
<dbReference type="PROSITE" id="PS00622">
    <property type="entry name" value="HTH_LUXR_1"/>
    <property type="match status" value="1"/>
</dbReference>
<reference evidence="6 7" key="1">
    <citation type="submission" date="2019-02" db="EMBL/GenBank/DDBJ databases">
        <title>Genomic Encyclopedia of Type Strains, Phase IV (KMG-IV): sequencing the most valuable type-strain genomes for metagenomic binning, comparative biology and taxonomic classification.</title>
        <authorList>
            <person name="Goeker M."/>
        </authorList>
    </citation>
    <scope>NUCLEOTIDE SEQUENCE [LARGE SCALE GENOMIC DNA]</scope>
    <source>
        <strain evidence="6 7">DSM 18116</strain>
    </source>
</reference>
<dbReference type="EMBL" id="SGXA01000003">
    <property type="protein sequence ID" value="RZS69320.1"/>
    <property type="molecule type" value="Genomic_DNA"/>
</dbReference>
<evidence type="ECO:0000256" key="3">
    <source>
        <dbReference type="PROSITE-ProRule" id="PRU00169"/>
    </source>
</evidence>
<dbReference type="Pfam" id="PF00072">
    <property type="entry name" value="Response_reg"/>
    <property type="match status" value="1"/>
</dbReference>
<dbReference type="CDD" id="cd17535">
    <property type="entry name" value="REC_NarL-like"/>
    <property type="match status" value="1"/>
</dbReference>
<dbReference type="GO" id="GO:0006355">
    <property type="term" value="P:regulation of DNA-templated transcription"/>
    <property type="evidence" value="ECO:0007669"/>
    <property type="project" value="InterPro"/>
</dbReference>
<gene>
    <name evidence="6" type="ORF">EV199_5157</name>
</gene>
<evidence type="ECO:0000256" key="2">
    <source>
        <dbReference type="ARBA" id="ARBA00023125"/>
    </source>
</evidence>
<keyword evidence="2" id="KW-0238">DNA-binding</keyword>
<dbReference type="AlphaFoldDB" id="A0A4V2F0A6"/>
<evidence type="ECO:0000259" key="4">
    <source>
        <dbReference type="PROSITE" id="PS50043"/>
    </source>
</evidence>
<dbReference type="SUPFAM" id="SSF46894">
    <property type="entry name" value="C-terminal effector domain of the bipartite response regulators"/>
    <property type="match status" value="1"/>
</dbReference>
<dbReference type="Proteomes" id="UP000293874">
    <property type="component" value="Unassembled WGS sequence"/>
</dbReference>
<evidence type="ECO:0000313" key="6">
    <source>
        <dbReference type="EMBL" id="RZS69320.1"/>
    </source>
</evidence>
<evidence type="ECO:0000256" key="1">
    <source>
        <dbReference type="ARBA" id="ARBA00022553"/>
    </source>
</evidence>
<comment type="caution">
    <text evidence="6">The sequence shown here is derived from an EMBL/GenBank/DDBJ whole genome shotgun (WGS) entry which is preliminary data.</text>
</comment>
<name>A0A4V2F0A6_9BACT</name>